<keyword evidence="3" id="KW-1185">Reference proteome</keyword>
<dbReference type="EMBL" id="JXTC01000888">
    <property type="protein sequence ID" value="PON35319.1"/>
    <property type="molecule type" value="Genomic_DNA"/>
</dbReference>
<reference evidence="3" key="1">
    <citation type="submission" date="2016-06" db="EMBL/GenBank/DDBJ databases">
        <title>Parallel loss of symbiosis genes in relatives of nitrogen-fixing non-legume Parasponia.</title>
        <authorList>
            <person name="Van Velzen R."/>
            <person name="Holmer R."/>
            <person name="Bu F."/>
            <person name="Rutten L."/>
            <person name="Van Zeijl A."/>
            <person name="Liu W."/>
            <person name="Santuari L."/>
            <person name="Cao Q."/>
            <person name="Sharma T."/>
            <person name="Shen D."/>
            <person name="Roswanjaya Y."/>
            <person name="Wardhani T."/>
            <person name="Kalhor M.S."/>
            <person name="Jansen J."/>
            <person name="Van den Hoogen J."/>
            <person name="Gungor B."/>
            <person name="Hartog M."/>
            <person name="Hontelez J."/>
            <person name="Verver J."/>
            <person name="Yang W.-C."/>
            <person name="Schijlen E."/>
            <person name="Repin R."/>
            <person name="Schilthuizen M."/>
            <person name="Schranz E."/>
            <person name="Heidstra R."/>
            <person name="Miyata K."/>
            <person name="Fedorova E."/>
            <person name="Kohlen W."/>
            <person name="Bisseling T."/>
            <person name="Smit S."/>
            <person name="Geurts R."/>
        </authorList>
    </citation>
    <scope>NUCLEOTIDE SEQUENCE [LARGE SCALE GENOMIC DNA]</scope>
    <source>
        <strain evidence="3">cv. RG33-2</strain>
    </source>
</reference>
<name>A0A2P5AFJ9_TREOI</name>
<accession>A0A2P5AFJ9</accession>
<feature type="compositionally biased region" description="Acidic residues" evidence="1">
    <location>
        <begin position="98"/>
        <end position="129"/>
    </location>
</feature>
<protein>
    <submittedName>
        <fullName evidence="2">Uncharacterized protein</fullName>
    </submittedName>
</protein>
<feature type="compositionally biased region" description="Acidic residues" evidence="1">
    <location>
        <begin position="81"/>
        <end position="90"/>
    </location>
</feature>
<dbReference type="InParanoid" id="A0A2P5AFJ9"/>
<evidence type="ECO:0000256" key="1">
    <source>
        <dbReference type="SAM" id="MobiDB-lite"/>
    </source>
</evidence>
<proteinExistence type="predicted"/>
<organism evidence="2 3">
    <name type="scientific">Trema orientale</name>
    <name type="common">Charcoal tree</name>
    <name type="synonym">Celtis orientalis</name>
    <dbReference type="NCBI Taxonomy" id="63057"/>
    <lineage>
        <taxon>Eukaryota</taxon>
        <taxon>Viridiplantae</taxon>
        <taxon>Streptophyta</taxon>
        <taxon>Embryophyta</taxon>
        <taxon>Tracheophyta</taxon>
        <taxon>Spermatophyta</taxon>
        <taxon>Magnoliopsida</taxon>
        <taxon>eudicotyledons</taxon>
        <taxon>Gunneridae</taxon>
        <taxon>Pentapetalae</taxon>
        <taxon>rosids</taxon>
        <taxon>fabids</taxon>
        <taxon>Rosales</taxon>
        <taxon>Cannabaceae</taxon>
        <taxon>Trema</taxon>
    </lineage>
</organism>
<dbReference type="OrthoDB" id="10527957at2759"/>
<feature type="region of interest" description="Disordered" evidence="1">
    <location>
        <begin position="72"/>
        <end position="129"/>
    </location>
</feature>
<sequence length="129" mass="14948">MRVNHHNIFDVPEHEEVDDDVINKVHQEEETNVLPTFHPTEEAPKPSSFVRREIHPITLLDQLVVELNLSREDINRSNNSEEADEDVDFYDDGHISINEEDDFIVANEESNDSDNESDDLNYDNDDVDS</sequence>
<dbReference type="Proteomes" id="UP000237000">
    <property type="component" value="Unassembled WGS sequence"/>
</dbReference>
<dbReference type="AlphaFoldDB" id="A0A2P5AFJ9"/>
<evidence type="ECO:0000313" key="2">
    <source>
        <dbReference type="EMBL" id="PON35319.1"/>
    </source>
</evidence>
<comment type="caution">
    <text evidence="2">The sequence shown here is derived from an EMBL/GenBank/DDBJ whole genome shotgun (WGS) entry which is preliminary data.</text>
</comment>
<gene>
    <name evidence="2" type="ORF">TorRG33x02_351530</name>
</gene>
<evidence type="ECO:0000313" key="3">
    <source>
        <dbReference type="Proteomes" id="UP000237000"/>
    </source>
</evidence>